<keyword evidence="3" id="KW-1185">Reference proteome</keyword>
<dbReference type="AlphaFoldDB" id="A0A1Z5KJ75"/>
<dbReference type="InParanoid" id="A0A1Z5KJ75"/>
<protein>
    <submittedName>
        <fullName evidence="2">Uncharacterized protein</fullName>
    </submittedName>
</protein>
<dbReference type="Proteomes" id="UP000198406">
    <property type="component" value="Unassembled WGS sequence"/>
</dbReference>
<comment type="caution">
    <text evidence="2">The sequence shown here is derived from an EMBL/GenBank/DDBJ whole genome shotgun (WGS) entry which is preliminary data.</text>
</comment>
<evidence type="ECO:0000256" key="1">
    <source>
        <dbReference type="SAM" id="SignalP"/>
    </source>
</evidence>
<feature type="chain" id="PRO_5012396607" evidence="1">
    <location>
        <begin position="19"/>
        <end position="133"/>
    </location>
</feature>
<sequence>MWRLLLLLASALLPSTSAFLPAERGARSVSSSSKTVLYGEGTGGWGLGNSREMVPEEFARGERKAFEGYRLQDRGEFMRKVRDDKDNLKKQELAELLGVASIAGINVKNPKDRLNKFDEDFIQEDDEDIDLSV</sequence>
<dbReference type="OrthoDB" id="47243at2759"/>
<accession>A0A1Z5KJ75</accession>
<proteinExistence type="predicted"/>
<dbReference type="EMBL" id="BDSP01000237">
    <property type="protein sequence ID" value="GAX26101.1"/>
    <property type="molecule type" value="Genomic_DNA"/>
</dbReference>
<name>A0A1Z5KJ75_FISSO</name>
<evidence type="ECO:0000313" key="3">
    <source>
        <dbReference type="Proteomes" id="UP000198406"/>
    </source>
</evidence>
<organism evidence="2 3">
    <name type="scientific">Fistulifera solaris</name>
    <name type="common">Oleaginous diatom</name>
    <dbReference type="NCBI Taxonomy" id="1519565"/>
    <lineage>
        <taxon>Eukaryota</taxon>
        <taxon>Sar</taxon>
        <taxon>Stramenopiles</taxon>
        <taxon>Ochrophyta</taxon>
        <taxon>Bacillariophyta</taxon>
        <taxon>Bacillariophyceae</taxon>
        <taxon>Bacillariophycidae</taxon>
        <taxon>Naviculales</taxon>
        <taxon>Naviculaceae</taxon>
        <taxon>Fistulifera</taxon>
    </lineage>
</organism>
<keyword evidence="1" id="KW-0732">Signal</keyword>
<feature type="signal peptide" evidence="1">
    <location>
        <begin position="1"/>
        <end position="18"/>
    </location>
</feature>
<evidence type="ECO:0000313" key="2">
    <source>
        <dbReference type="EMBL" id="GAX26101.1"/>
    </source>
</evidence>
<gene>
    <name evidence="2" type="ORF">FisN_42Hh005</name>
</gene>
<reference evidence="2 3" key="1">
    <citation type="journal article" date="2015" name="Plant Cell">
        <title>Oil accumulation by the oleaginous diatom Fistulifera solaris as revealed by the genome and transcriptome.</title>
        <authorList>
            <person name="Tanaka T."/>
            <person name="Maeda Y."/>
            <person name="Veluchamy A."/>
            <person name="Tanaka M."/>
            <person name="Abida H."/>
            <person name="Marechal E."/>
            <person name="Bowler C."/>
            <person name="Muto M."/>
            <person name="Sunaga Y."/>
            <person name="Tanaka M."/>
            <person name="Yoshino T."/>
            <person name="Taniguchi T."/>
            <person name="Fukuda Y."/>
            <person name="Nemoto M."/>
            <person name="Matsumoto M."/>
            <person name="Wong P.S."/>
            <person name="Aburatani S."/>
            <person name="Fujibuchi W."/>
        </authorList>
    </citation>
    <scope>NUCLEOTIDE SEQUENCE [LARGE SCALE GENOMIC DNA]</scope>
    <source>
        <strain evidence="2 3">JPCC DA0580</strain>
    </source>
</reference>